<sequence>MIDTLTKRETAHGLASLFAVLTVIQHNDITATSAQAVILAAAGTVDTDNPRPASPSDVAKSLGMSLSAVTRLMAKLADPDGAALFEPVPAPIGGRSEGYVLTKKGRDFIAALLSALNGRPVDWPQTHSVTTFSQTKDSDGVVKLRRVREDPEANTVVVTPAEAALSDEVGEWANEFLSEKPIINVTKEGAVLKFSTASDAMYFVLRWC</sequence>
<dbReference type="Proteomes" id="UP000321085">
    <property type="component" value="Unassembled WGS sequence"/>
</dbReference>
<name>A0A512BVW4_9HYPH</name>
<dbReference type="AlphaFoldDB" id="A0A512BVW4"/>
<evidence type="ECO:0000313" key="1">
    <source>
        <dbReference type="EMBL" id="GEO16065.1"/>
    </source>
</evidence>
<evidence type="ECO:0000313" key="2">
    <source>
        <dbReference type="Proteomes" id="UP000321085"/>
    </source>
</evidence>
<gene>
    <name evidence="1" type="ORF">MAE02_37610</name>
</gene>
<dbReference type="InterPro" id="IPR036390">
    <property type="entry name" value="WH_DNA-bd_sf"/>
</dbReference>
<dbReference type="EMBL" id="BJYU01000054">
    <property type="protein sequence ID" value="GEO16065.1"/>
    <property type="molecule type" value="Genomic_DNA"/>
</dbReference>
<dbReference type="SUPFAM" id="SSF46785">
    <property type="entry name" value="Winged helix' DNA-binding domain"/>
    <property type="match status" value="1"/>
</dbReference>
<dbReference type="RefSeq" id="WP_114187412.1">
    <property type="nucleotide sequence ID" value="NZ_BJYU01000054.1"/>
</dbReference>
<comment type="caution">
    <text evidence="1">The sequence shown here is derived from an EMBL/GenBank/DDBJ whole genome shotgun (WGS) entry which is preliminary data.</text>
</comment>
<keyword evidence="2" id="KW-1185">Reference proteome</keyword>
<proteinExistence type="predicted"/>
<reference evidence="1 2" key="1">
    <citation type="submission" date="2019-07" db="EMBL/GenBank/DDBJ databases">
        <title>Whole genome shotgun sequence of Microvirga aerophila NBRC 106136.</title>
        <authorList>
            <person name="Hosoyama A."/>
            <person name="Uohara A."/>
            <person name="Ohji S."/>
            <person name="Ichikawa N."/>
        </authorList>
    </citation>
    <scope>NUCLEOTIDE SEQUENCE [LARGE SCALE GENOMIC DNA]</scope>
    <source>
        <strain evidence="1 2">NBRC 106136</strain>
    </source>
</reference>
<organism evidence="1 2">
    <name type="scientific">Microvirga aerophila</name>
    <dbReference type="NCBI Taxonomy" id="670291"/>
    <lineage>
        <taxon>Bacteria</taxon>
        <taxon>Pseudomonadati</taxon>
        <taxon>Pseudomonadota</taxon>
        <taxon>Alphaproteobacteria</taxon>
        <taxon>Hyphomicrobiales</taxon>
        <taxon>Methylobacteriaceae</taxon>
        <taxon>Microvirga</taxon>
    </lineage>
</organism>
<dbReference type="InterPro" id="IPR036388">
    <property type="entry name" value="WH-like_DNA-bd_sf"/>
</dbReference>
<protein>
    <submittedName>
        <fullName evidence="1">Uncharacterized protein</fullName>
    </submittedName>
</protein>
<dbReference type="Gene3D" id="1.10.10.10">
    <property type="entry name" value="Winged helix-like DNA-binding domain superfamily/Winged helix DNA-binding domain"/>
    <property type="match status" value="1"/>
</dbReference>
<accession>A0A512BVW4</accession>